<organism evidence="1 2">
    <name type="scientific">Mytilus coruscus</name>
    <name type="common">Sea mussel</name>
    <dbReference type="NCBI Taxonomy" id="42192"/>
    <lineage>
        <taxon>Eukaryota</taxon>
        <taxon>Metazoa</taxon>
        <taxon>Spiralia</taxon>
        <taxon>Lophotrochozoa</taxon>
        <taxon>Mollusca</taxon>
        <taxon>Bivalvia</taxon>
        <taxon>Autobranchia</taxon>
        <taxon>Pteriomorphia</taxon>
        <taxon>Mytilida</taxon>
        <taxon>Mytiloidea</taxon>
        <taxon>Mytilidae</taxon>
        <taxon>Mytilinae</taxon>
        <taxon>Mytilus</taxon>
    </lineage>
</organism>
<dbReference type="OrthoDB" id="10060997at2759"/>
<evidence type="ECO:0000313" key="2">
    <source>
        <dbReference type="Proteomes" id="UP000507470"/>
    </source>
</evidence>
<dbReference type="Proteomes" id="UP000507470">
    <property type="component" value="Unassembled WGS sequence"/>
</dbReference>
<proteinExistence type="predicted"/>
<accession>A0A6J8CGA4</accession>
<sequence length="197" mass="22541">MQPSPSIKEPCLFDQNGNPSSDHLALFTSLTIAKPPKQRHTVSYRKFSDIKTTDFIQDLNTSKIVQNHEGKQYYIKWCSKTTDQTQITFHFKDTGKGCRQENHINSHTFHGSVQSAYRACHSTETALLRVHHDIAYALDNNCCTLLFMLDLSAAFDIIDHQIPFNRLEYFFGITGDALLWLQSYLMNRTQHAVIGSV</sequence>
<reference evidence="1 2" key="1">
    <citation type="submission" date="2020-06" db="EMBL/GenBank/DDBJ databases">
        <authorList>
            <person name="Li R."/>
            <person name="Bekaert M."/>
        </authorList>
    </citation>
    <scope>NUCLEOTIDE SEQUENCE [LARGE SCALE GENOMIC DNA]</scope>
    <source>
        <strain evidence="2">wild</strain>
    </source>
</reference>
<dbReference type="PANTHER" id="PTHR33332">
    <property type="entry name" value="REVERSE TRANSCRIPTASE DOMAIN-CONTAINING PROTEIN"/>
    <property type="match status" value="1"/>
</dbReference>
<keyword evidence="2" id="KW-1185">Reference proteome</keyword>
<evidence type="ECO:0008006" key="3">
    <source>
        <dbReference type="Google" id="ProtNLM"/>
    </source>
</evidence>
<dbReference type="EMBL" id="CACVKT020005231">
    <property type="protein sequence ID" value="CAC5393920.1"/>
    <property type="molecule type" value="Genomic_DNA"/>
</dbReference>
<evidence type="ECO:0000313" key="1">
    <source>
        <dbReference type="EMBL" id="CAC5393920.1"/>
    </source>
</evidence>
<protein>
    <recommendedName>
        <fullName evidence="3">Reverse transcriptase domain-containing protein</fullName>
    </recommendedName>
</protein>
<dbReference type="AlphaFoldDB" id="A0A6J8CGA4"/>
<name>A0A6J8CGA4_MYTCO</name>
<gene>
    <name evidence="1" type="ORF">MCOR_28732</name>
</gene>